<dbReference type="EMBL" id="JALBUU010000004">
    <property type="protein sequence ID" value="MCI0752597.1"/>
    <property type="molecule type" value="Genomic_DNA"/>
</dbReference>
<evidence type="ECO:0000313" key="2">
    <source>
        <dbReference type="Proteomes" id="UP001201985"/>
    </source>
</evidence>
<dbReference type="RefSeq" id="WP_120010603.1">
    <property type="nucleotide sequence ID" value="NZ_JALBUU010000004.1"/>
</dbReference>
<keyword evidence="2" id="KW-1185">Reference proteome</keyword>
<organism evidence="1 2">
    <name type="scientific">Teichococcus vastitatis</name>
    <dbReference type="NCBI Taxonomy" id="2307076"/>
    <lineage>
        <taxon>Bacteria</taxon>
        <taxon>Pseudomonadati</taxon>
        <taxon>Pseudomonadota</taxon>
        <taxon>Alphaproteobacteria</taxon>
        <taxon>Acetobacterales</taxon>
        <taxon>Roseomonadaceae</taxon>
        <taxon>Roseomonas</taxon>
    </lineage>
</organism>
<accession>A0ABS9W086</accession>
<proteinExistence type="predicted"/>
<gene>
    <name evidence="1" type="ORF">MON41_02300</name>
</gene>
<sequence>MLQFSPQPFSKMDTAIALLQRLGAEAIDDGEPCARILFMAADYLQDMLDCPAEMGGCDADDEAEDGEALQAMMAGLDKLLPEPGLVVHL</sequence>
<name>A0ABS9W086_9PROT</name>
<comment type="caution">
    <text evidence="1">The sequence shown here is derived from an EMBL/GenBank/DDBJ whole genome shotgun (WGS) entry which is preliminary data.</text>
</comment>
<protein>
    <submittedName>
        <fullName evidence="1">Uncharacterized protein</fullName>
    </submittedName>
</protein>
<evidence type="ECO:0000313" key="1">
    <source>
        <dbReference type="EMBL" id="MCI0752597.1"/>
    </source>
</evidence>
<reference evidence="1 2" key="1">
    <citation type="submission" date="2022-03" db="EMBL/GenBank/DDBJ databases">
        <title>Complete genome analysis of Roseomonas KG 17.1 : a prolific producer of plant growth promoters.</title>
        <authorList>
            <person name="Saadouli I."/>
            <person name="Najjari A."/>
            <person name="Mosbah A."/>
            <person name="Ouzari H.I."/>
        </authorList>
    </citation>
    <scope>NUCLEOTIDE SEQUENCE [LARGE SCALE GENOMIC DNA]</scope>
    <source>
        <strain evidence="1 2">KG17-1</strain>
    </source>
</reference>
<dbReference type="Proteomes" id="UP001201985">
    <property type="component" value="Unassembled WGS sequence"/>
</dbReference>